<evidence type="ECO:0000313" key="3">
    <source>
        <dbReference type="Proteomes" id="UP000800041"/>
    </source>
</evidence>
<proteinExistence type="predicted"/>
<dbReference type="EMBL" id="ML977168">
    <property type="protein sequence ID" value="KAF1984470.1"/>
    <property type="molecule type" value="Genomic_DNA"/>
</dbReference>
<sequence length="104" mass="11820">MFKGEKPAWLDLVERKRKIRDFRLAPYADAVDPQQYFGLYDDDDYPPTDRPSGQNGGPVHLKSSIDDLNGNMITDIDCIDQLQHQIAEGKASAIEVVKAYCTRY</sequence>
<keyword evidence="3" id="KW-1185">Reference proteome</keyword>
<feature type="region of interest" description="Disordered" evidence="1">
    <location>
        <begin position="38"/>
        <end position="63"/>
    </location>
</feature>
<name>A0A6G1GUL6_9PEZI</name>
<accession>A0A6G1GUL6</accession>
<dbReference type="Proteomes" id="UP000800041">
    <property type="component" value="Unassembled WGS sequence"/>
</dbReference>
<protein>
    <submittedName>
        <fullName evidence="2">Uncharacterized protein</fullName>
    </submittedName>
</protein>
<organism evidence="2 3">
    <name type="scientific">Aulographum hederae CBS 113979</name>
    <dbReference type="NCBI Taxonomy" id="1176131"/>
    <lineage>
        <taxon>Eukaryota</taxon>
        <taxon>Fungi</taxon>
        <taxon>Dikarya</taxon>
        <taxon>Ascomycota</taxon>
        <taxon>Pezizomycotina</taxon>
        <taxon>Dothideomycetes</taxon>
        <taxon>Pleosporomycetidae</taxon>
        <taxon>Aulographales</taxon>
        <taxon>Aulographaceae</taxon>
    </lineage>
</organism>
<evidence type="ECO:0000256" key="1">
    <source>
        <dbReference type="SAM" id="MobiDB-lite"/>
    </source>
</evidence>
<reference evidence="2" key="1">
    <citation type="journal article" date="2020" name="Stud. Mycol.">
        <title>101 Dothideomycetes genomes: a test case for predicting lifestyles and emergence of pathogens.</title>
        <authorList>
            <person name="Haridas S."/>
            <person name="Albert R."/>
            <person name="Binder M."/>
            <person name="Bloem J."/>
            <person name="Labutti K."/>
            <person name="Salamov A."/>
            <person name="Andreopoulos B."/>
            <person name="Baker S."/>
            <person name="Barry K."/>
            <person name="Bills G."/>
            <person name="Bluhm B."/>
            <person name="Cannon C."/>
            <person name="Castanera R."/>
            <person name="Culley D."/>
            <person name="Daum C."/>
            <person name="Ezra D."/>
            <person name="Gonzalez J."/>
            <person name="Henrissat B."/>
            <person name="Kuo A."/>
            <person name="Liang C."/>
            <person name="Lipzen A."/>
            <person name="Lutzoni F."/>
            <person name="Magnuson J."/>
            <person name="Mondo S."/>
            <person name="Nolan M."/>
            <person name="Ohm R."/>
            <person name="Pangilinan J."/>
            <person name="Park H.-J."/>
            <person name="Ramirez L."/>
            <person name="Alfaro M."/>
            <person name="Sun H."/>
            <person name="Tritt A."/>
            <person name="Yoshinaga Y."/>
            <person name="Zwiers L.-H."/>
            <person name="Turgeon B."/>
            <person name="Goodwin S."/>
            <person name="Spatafora J."/>
            <person name="Crous P."/>
            <person name="Grigoriev I."/>
        </authorList>
    </citation>
    <scope>NUCLEOTIDE SEQUENCE</scope>
    <source>
        <strain evidence="2">CBS 113979</strain>
    </source>
</reference>
<dbReference type="AlphaFoldDB" id="A0A6G1GUL6"/>
<evidence type="ECO:0000313" key="2">
    <source>
        <dbReference type="EMBL" id="KAF1984470.1"/>
    </source>
</evidence>
<gene>
    <name evidence="2" type="ORF">K402DRAFT_144982</name>
</gene>